<dbReference type="RefSeq" id="WP_073052341.1">
    <property type="nucleotide sequence ID" value="NZ_FQUP01000001.1"/>
</dbReference>
<accession>A0A1M4ZJP9</accession>
<feature type="domain" description="HTH marR-type" evidence="4">
    <location>
        <begin position="4"/>
        <end position="137"/>
    </location>
</feature>
<dbReference type="PANTHER" id="PTHR33164">
    <property type="entry name" value="TRANSCRIPTIONAL REGULATOR, MARR FAMILY"/>
    <property type="match status" value="1"/>
</dbReference>
<dbReference type="SUPFAM" id="SSF46785">
    <property type="entry name" value="Winged helix' DNA-binding domain"/>
    <property type="match status" value="1"/>
</dbReference>
<reference evidence="5 6" key="1">
    <citation type="submission" date="2016-11" db="EMBL/GenBank/DDBJ databases">
        <authorList>
            <person name="Jaros S."/>
            <person name="Januszkiewicz K."/>
            <person name="Wedrychowicz H."/>
        </authorList>
    </citation>
    <scope>NUCLEOTIDE SEQUENCE [LARGE SCALE GENOMIC DNA]</scope>
    <source>
        <strain evidence="5 6">DSM 19436</strain>
    </source>
</reference>
<dbReference type="PRINTS" id="PR00598">
    <property type="entry name" value="HTHMARR"/>
</dbReference>
<dbReference type="AlphaFoldDB" id="A0A1M4ZJP9"/>
<sequence length="155" mass="16969">MAVPTDFLATLSQVSRLLRTYCDQRFRRLDLTLARGRVMLQLAKARSTMTQTELTALLDVEHPTAVRLFDGLEQAHLIERRAVVGDRRAKEIVLTETGRPVAERVSIAIDEIAAAVVAGIDPGELAIADRVLTQILANIAGLAREADIRSAEVAQ</sequence>
<keyword evidence="3" id="KW-0804">Transcription</keyword>
<evidence type="ECO:0000256" key="2">
    <source>
        <dbReference type="ARBA" id="ARBA00023125"/>
    </source>
</evidence>
<dbReference type="InterPro" id="IPR036390">
    <property type="entry name" value="WH_DNA-bd_sf"/>
</dbReference>
<dbReference type="GO" id="GO:0006950">
    <property type="term" value="P:response to stress"/>
    <property type="evidence" value="ECO:0007669"/>
    <property type="project" value="TreeGrafter"/>
</dbReference>
<keyword evidence="6" id="KW-1185">Reference proteome</keyword>
<dbReference type="GO" id="GO:0003700">
    <property type="term" value="F:DNA-binding transcription factor activity"/>
    <property type="evidence" value="ECO:0007669"/>
    <property type="project" value="InterPro"/>
</dbReference>
<dbReference type="Pfam" id="PF12802">
    <property type="entry name" value="MarR_2"/>
    <property type="match status" value="1"/>
</dbReference>
<keyword evidence="2" id="KW-0238">DNA-binding</keyword>
<keyword evidence="1" id="KW-0805">Transcription regulation</keyword>
<protein>
    <submittedName>
        <fullName evidence="5">MarR family transcriptional regulator, transcriptional regulator for hemolysin</fullName>
    </submittedName>
</protein>
<gene>
    <name evidence="5" type="ORF">SAMN02745157_1839</name>
</gene>
<dbReference type="InterPro" id="IPR036388">
    <property type="entry name" value="WH-like_DNA-bd_sf"/>
</dbReference>
<dbReference type="GO" id="GO:0003677">
    <property type="term" value="F:DNA binding"/>
    <property type="evidence" value="ECO:0007669"/>
    <property type="project" value="UniProtKB-KW"/>
</dbReference>
<organism evidence="5 6">
    <name type="scientific">Kaistia soli DSM 19436</name>
    <dbReference type="NCBI Taxonomy" id="1122133"/>
    <lineage>
        <taxon>Bacteria</taxon>
        <taxon>Pseudomonadati</taxon>
        <taxon>Pseudomonadota</taxon>
        <taxon>Alphaproteobacteria</taxon>
        <taxon>Hyphomicrobiales</taxon>
        <taxon>Kaistiaceae</taxon>
        <taxon>Kaistia</taxon>
    </lineage>
</organism>
<dbReference type="Gene3D" id="1.10.10.10">
    <property type="entry name" value="Winged helix-like DNA-binding domain superfamily/Winged helix DNA-binding domain"/>
    <property type="match status" value="1"/>
</dbReference>
<dbReference type="EMBL" id="FQUP01000001">
    <property type="protein sequence ID" value="SHF18300.1"/>
    <property type="molecule type" value="Genomic_DNA"/>
</dbReference>
<name>A0A1M4ZJP9_9HYPH</name>
<evidence type="ECO:0000313" key="5">
    <source>
        <dbReference type="EMBL" id="SHF18300.1"/>
    </source>
</evidence>
<dbReference type="PANTHER" id="PTHR33164:SF64">
    <property type="entry name" value="TRANSCRIPTIONAL REGULATOR SLYA"/>
    <property type="match status" value="1"/>
</dbReference>
<dbReference type="STRING" id="1122133.SAMN02745157_1839"/>
<evidence type="ECO:0000256" key="3">
    <source>
        <dbReference type="ARBA" id="ARBA00023163"/>
    </source>
</evidence>
<evidence type="ECO:0000313" key="6">
    <source>
        <dbReference type="Proteomes" id="UP000184485"/>
    </source>
</evidence>
<dbReference type="InterPro" id="IPR039422">
    <property type="entry name" value="MarR/SlyA-like"/>
</dbReference>
<dbReference type="OrthoDB" id="8452803at2"/>
<dbReference type="SMART" id="SM00347">
    <property type="entry name" value="HTH_MARR"/>
    <property type="match status" value="1"/>
</dbReference>
<evidence type="ECO:0000256" key="1">
    <source>
        <dbReference type="ARBA" id="ARBA00023015"/>
    </source>
</evidence>
<dbReference type="Proteomes" id="UP000184485">
    <property type="component" value="Unassembled WGS sequence"/>
</dbReference>
<dbReference type="InterPro" id="IPR000835">
    <property type="entry name" value="HTH_MarR-typ"/>
</dbReference>
<dbReference type="PROSITE" id="PS50995">
    <property type="entry name" value="HTH_MARR_2"/>
    <property type="match status" value="1"/>
</dbReference>
<evidence type="ECO:0000259" key="4">
    <source>
        <dbReference type="PROSITE" id="PS50995"/>
    </source>
</evidence>
<proteinExistence type="predicted"/>